<dbReference type="InterPro" id="IPR036291">
    <property type="entry name" value="NAD(P)-bd_dom_sf"/>
</dbReference>
<dbReference type="SUPFAM" id="SSF51735">
    <property type="entry name" value="NAD(P)-binding Rossmann-fold domains"/>
    <property type="match status" value="1"/>
</dbReference>
<dbReference type="EMBL" id="CP151501">
    <property type="protein sequence ID" value="WZN59178.1"/>
    <property type="molecule type" value="Genomic_DNA"/>
</dbReference>
<dbReference type="PANTHER" id="PTHR47869">
    <property type="entry name" value="OS03G0410700 PROTEIN"/>
    <property type="match status" value="1"/>
</dbReference>
<evidence type="ECO:0000313" key="3">
    <source>
        <dbReference type="Proteomes" id="UP001472866"/>
    </source>
</evidence>
<reference evidence="2 3" key="1">
    <citation type="submission" date="2024-03" db="EMBL/GenBank/DDBJ databases">
        <title>Complete genome sequence of the green alga Chloropicon roscoffensis RCC1871.</title>
        <authorList>
            <person name="Lemieux C."/>
            <person name="Pombert J.-F."/>
            <person name="Otis C."/>
            <person name="Turmel M."/>
        </authorList>
    </citation>
    <scope>NUCLEOTIDE SEQUENCE [LARGE SCALE GENOMIC DNA]</scope>
    <source>
        <strain evidence="2 3">RCC1871</strain>
    </source>
</reference>
<organism evidence="2 3">
    <name type="scientific">Chloropicon roscoffensis</name>
    <dbReference type="NCBI Taxonomy" id="1461544"/>
    <lineage>
        <taxon>Eukaryota</taxon>
        <taxon>Viridiplantae</taxon>
        <taxon>Chlorophyta</taxon>
        <taxon>Chloropicophyceae</taxon>
        <taxon>Chloropicales</taxon>
        <taxon>Chloropicaceae</taxon>
        <taxon>Chloropicon</taxon>
    </lineage>
</organism>
<dbReference type="Gene3D" id="3.40.50.720">
    <property type="entry name" value="NAD(P)-binding Rossmann-like Domain"/>
    <property type="match status" value="1"/>
</dbReference>
<dbReference type="Proteomes" id="UP001472866">
    <property type="component" value="Chromosome 01"/>
</dbReference>
<evidence type="ECO:0000259" key="1">
    <source>
        <dbReference type="Pfam" id="PF13460"/>
    </source>
</evidence>
<name>A0AAX4NZB9_9CHLO</name>
<accession>A0AAX4NZB9</accession>
<protein>
    <submittedName>
        <fullName evidence="2">NAD(P)-bd_dom domain-containing protein</fullName>
    </submittedName>
</protein>
<dbReference type="AlphaFoldDB" id="A0AAX4NZB9"/>
<gene>
    <name evidence="2" type="ORF">HKI87_01g07030</name>
</gene>
<evidence type="ECO:0000313" key="2">
    <source>
        <dbReference type="EMBL" id="WZN59178.1"/>
    </source>
</evidence>
<keyword evidence="3" id="KW-1185">Reference proteome</keyword>
<dbReference type="InterPro" id="IPR016040">
    <property type="entry name" value="NAD(P)-bd_dom"/>
</dbReference>
<feature type="domain" description="NAD(P)-binding" evidence="1">
    <location>
        <begin position="51"/>
        <end position="230"/>
    </location>
</feature>
<dbReference type="Pfam" id="PF13460">
    <property type="entry name" value="NAD_binding_10"/>
    <property type="match status" value="1"/>
</dbReference>
<proteinExistence type="predicted"/>
<sequence>MRKWYGAPEKGTDVLDLSLKKEIAPNTDDLSVRAAESGSSTERDTVLVLDASGKLGEEVVLQLILKRTKVKALVGDREQACCAFGEYVSCVESSLDDRSSVRRLLEGVKSVVVTGSMGYDGGQRFMEACLASGVGQVVLMSSYAQSDGLLGKIFADREQIRLEDLEREKVVKESGVAFTIIRAGDLKDSSPGLQAKRALEVCRDDKGPGGRVEGMLSRTDFACATVASLDFEPRNLTVELSERVLEDSSVSGTSGSFLVELNSEEDWNLVFE</sequence>
<dbReference type="PANTHER" id="PTHR47869:SF2">
    <property type="entry name" value="OS03G0410700 PROTEIN"/>
    <property type="match status" value="1"/>
</dbReference>